<protein>
    <recommendedName>
        <fullName evidence="7">C2H2-type domain-containing protein</fullName>
    </recommendedName>
</protein>
<proteinExistence type="predicted"/>
<feature type="repeat" description="ANK" evidence="3">
    <location>
        <begin position="716"/>
        <end position="748"/>
    </location>
</feature>
<evidence type="ECO:0000256" key="2">
    <source>
        <dbReference type="ARBA" id="ARBA00023043"/>
    </source>
</evidence>
<evidence type="ECO:0000313" key="5">
    <source>
        <dbReference type="EMBL" id="KAH7175967.1"/>
    </source>
</evidence>
<dbReference type="Pfam" id="PF12796">
    <property type="entry name" value="Ank_2"/>
    <property type="match status" value="3"/>
</dbReference>
<dbReference type="PROSITE" id="PS50088">
    <property type="entry name" value="ANK_REPEAT"/>
    <property type="match status" value="7"/>
</dbReference>
<evidence type="ECO:0008006" key="7">
    <source>
        <dbReference type="Google" id="ProtNLM"/>
    </source>
</evidence>
<sequence length="915" mass="102047">MAGAQEGVSTAIFDITHACLQSFDQVVADYDNLLLTQPLVTSDGTTIGNSRKLSTYDFLGLRNSFLFWIDYTGALSLMSSSLDTRLQGLEDISAMVVELLEMILRNLHRVDREPGNPSIVPPSPTKLHMHSKTWEDASQAVETALDRLHFIAVAIRKASAKQLGHSVTTFVTDEDIVFRRDIASWVRYRFPAARRGLCQQLGDSIAIRRRILLQTERHAKRLAVRRLPGKVSSAKQHDSKHPDPQPRMEKKVGNRAARHPSVLASAVTKASQPDPHSPALQILRRPKQRALTTVISTIPTSQEDKLEYPPIPQASGGETRIQCPFCFRPLERKELESREDHWKHHIDEHLKPYGCPFPECAESQLFFTHRNQWKTHMESAHSKDWLRKVHTIVWYCDIDHDAPETFETEAHWREHMKNPDSHPKRKLKTPTQAQLDALSPRKQQVALRDKFVCPLCEQIPEKIRPLIEKGQGDPSEMYAFVVDHVANHLKSLSLMAVPSFDTTVPETPGAFGKSVFLMSDSFKRPMRENSVPQPPSGKEHLDGISLPPETWSNLGQDAMAFVTPSGQDSVWDKEYLDYKRPEDLPEPLEQEWLEGWKSWRSENDPFPLQDSQSDPILAYLIKAKNAGTTHLSMQEPTLDQFDIDEKNETGRTALSFAAEVGDIEAVQRLLKNGAGLEVADEDGHTPLLWAASNGHEASVQLLLDSGARADAADQIYGRTPLSWAASKGHEAVVQLLLERGAEVDAADNSRRTPLSWAASRGQAATVLLLMQNGADIESSDPKYGHTPLSWAAVRGHEATVSLLLENGVKVNTTDREHGRTPLSWAAENGHEAIVRRLLSYGGDIEATDRDSLQTPLMFAAENGHEGTVRLLLELGALLDAKDLQGWTALSWATDGGHDDVAYLLRSLGARDTPAQ</sequence>
<feature type="repeat" description="ANK" evidence="3">
    <location>
        <begin position="783"/>
        <end position="815"/>
    </location>
</feature>
<dbReference type="EMBL" id="JAGMUV010000001">
    <property type="protein sequence ID" value="KAH7175967.1"/>
    <property type="molecule type" value="Genomic_DNA"/>
</dbReference>
<feature type="repeat" description="ANK" evidence="3">
    <location>
        <begin position="682"/>
        <end position="714"/>
    </location>
</feature>
<dbReference type="Proteomes" id="UP000738349">
    <property type="component" value="Unassembled WGS sequence"/>
</dbReference>
<dbReference type="AlphaFoldDB" id="A0A9P9FU13"/>
<feature type="compositionally biased region" description="Basic and acidic residues" evidence="4">
    <location>
        <begin position="235"/>
        <end position="252"/>
    </location>
</feature>
<feature type="repeat" description="ANK" evidence="3">
    <location>
        <begin position="649"/>
        <end position="681"/>
    </location>
</feature>
<accession>A0A9P9FU13</accession>
<evidence type="ECO:0000256" key="4">
    <source>
        <dbReference type="SAM" id="MobiDB-lite"/>
    </source>
</evidence>
<dbReference type="PANTHER" id="PTHR24188:SF29">
    <property type="entry name" value="GH09064P"/>
    <property type="match status" value="1"/>
</dbReference>
<dbReference type="PROSITE" id="PS50297">
    <property type="entry name" value="ANK_REP_REGION"/>
    <property type="match status" value="7"/>
</dbReference>
<dbReference type="Gene3D" id="1.25.40.20">
    <property type="entry name" value="Ankyrin repeat-containing domain"/>
    <property type="match status" value="4"/>
</dbReference>
<evidence type="ECO:0000313" key="6">
    <source>
        <dbReference type="Proteomes" id="UP000738349"/>
    </source>
</evidence>
<dbReference type="PRINTS" id="PR01415">
    <property type="entry name" value="ANKYRIN"/>
</dbReference>
<evidence type="ECO:0000256" key="1">
    <source>
        <dbReference type="ARBA" id="ARBA00022737"/>
    </source>
</evidence>
<reference evidence="5" key="1">
    <citation type="journal article" date="2021" name="Nat. Commun.">
        <title>Genetic determinants of endophytism in the Arabidopsis root mycobiome.</title>
        <authorList>
            <person name="Mesny F."/>
            <person name="Miyauchi S."/>
            <person name="Thiergart T."/>
            <person name="Pickel B."/>
            <person name="Atanasova L."/>
            <person name="Karlsson M."/>
            <person name="Huettel B."/>
            <person name="Barry K.W."/>
            <person name="Haridas S."/>
            <person name="Chen C."/>
            <person name="Bauer D."/>
            <person name="Andreopoulos W."/>
            <person name="Pangilinan J."/>
            <person name="LaButti K."/>
            <person name="Riley R."/>
            <person name="Lipzen A."/>
            <person name="Clum A."/>
            <person name="Drula E."/>
            <person name="Henrissat B."/>
            <person name="Kohler A."/>
            <person name="Grigoriev I.V."/>
            <person name="Martin F.M."/>
            <person name="Hacquard S."/>
        </authorList>
    </citation>
    <scope>NUCLEOTIDE SEQUENCE</scope>
    <source>
        <strain evidence="5">MPI-CAGE-AT-0147</strain>
    </source>
</reference>
<dbReference type="InterPro" id="IPR036770">
    <property type="entry name" value="Ankyrin_rpt-contain_sf"/>
</dbReference>
<comment type="caution">
    <text evidence="5">The sequence shown here is derived from an EMBL/GenBank/DDBJ whole genome shotgun (WGS) entry which is preliminary data.</text>
</comment>
<keyword evidence="6" id="KW-1185">Reference proteome</keyword>
<name>A0A9P9FU13_9HYPO</name>
<keyword evidence="1" id="KW-0677">Repeat</keyword>
<dbReference type="PANTHER" id="PTHR24188">
    <property type="entry name" value="ANKYRIN REPEAT PROTEIN"/>
    <property type="match status" value="1"/>
</dbReference>
<organism evidence="5 6">
    <name type="scientific">Dactylonectria macrodidyma</name>
    <dbReference type="NCBI Taxonomy" id="307937"/>
    <lineage>
        <taxon>Eukaryota</taxon>
        <taxon>Fungi</taxon>
        <taxon>Dikarya</taxon>
        <taxon>Ascomycota</taxon>
        <taxon>Pezizomycotina</taxon>
        <taxon>Sordariomycetes</taxon>
        <taxon>Hypocreomycetidae</taxon>
        <taxon>Hypocreales</taxon>
        <taxon>Nectriaceae</taxon>
        <taxon>Dactylonectria</taxon>
    </lineage>
</organism>
<feature type="region of interest" description="Disordered" evidence="4">
    <location>
        <begin position="227"/>
        <end position="281"/>
    </location>
</feature>
<keyword evidence="2 3" id="KW-0040">ANK repeat</keyword>
<dbReference type="OrthoDB" id="20872at2759"/>
<feature type="repeat" description="ANK" evidence="3">
    <location>
        <begin position="851"/>
        <end position="883"/>
    </location>
</feature>
<dbReference type="SMART" id="SM00248">
    <property type="entry name" value="ANK"/>
    <property type="match status" value="8"/>
</dbReference>
<evidence type="ECO:0000256" key="3">
    <source>
        <dbReference type="PROSITE-ProRule" id="PRU00023"/>
    </source>
</evidence>
<gene>
    <name evidence="5" type="ORF">EDB81DRAFT_874782</name>
</gene>
<dbReference type="InterPro" id="IPR002110">
    <property type="entry name" value="Ankyrin_rpt"/>
</dbReference>
<feature type="repeat" description="ANK" evidence="3">
    <location>
        <begin position="749"/>
        <end position="781"/>
    </location>
</feature>
<feature type="repeat" description="ANK" evidence="3">
    <location>
        <begin position="817"/>
        <end position="849"/>
    </location>
</feature>
<dbReference type="SUPFAM" id="SSF48403">
    <property type="entry name" value="Ankyrin repeat"/>
    <property type="match status" value="1"/>
</dbReference>
<dbReference type="Pfam" id="PF00023">
    <property type="entry name" value="Ank"/>
    <property type="match status" value="2"/>
</dbReference>